<dbReference type="GO" id="GO:0140359">
    <property type="term" value="F:ABC-type transporter activity"/>
    <property type="evidence" value="ECO:0007669"/>
    <property type="project" value="InterPro"/>
</dbReference>
<feature type="transmembrane region" description="Helical" evidence="1">
    <location>
        <begin position="21"/>
        <end position="41"/>
    </location>
</feature>
<dbReference type="AlphaFoldDB" id="A0A1G9NV62"/>
<proteinExistence type="predicted"/>
<dbReference type="Proteomes" id="UP000199202">
    <property type="component" value="Unassembled WGS sequence"/>
</dbReference>
<dbReference type="EMBL" id="FNDJ01000032">
    <property type="protein sequence ID" value="SDL90468.1"/>
    <property type="molecule type" value="Genomic_DNA"/>
</dbReference>
<sequence>MKATLSSEWLKLRSVASTYHAIGTAAMTMVLGVVWALYVSALAEDRGSLRAAAPEQGFLPLLQISLAVLGVLAITTEYATGMIRTSLTTVPKRSTFLLAKAGIVAIATFTAALSILLVTYSVSRLIIGGHQVGFNDSAFTDDLPMLLASVLSVTCLALVGLGLGAAIRSTAGAILSVVALLFVLPGAANYLPPPWNTRVAPLLLPNLVPQIADQRLSSRLGDGFLSPPAALALLLAYPLIALALGYYVLKRRDA</sequence>
<dbReference type="PANTHER" id="PTHR37305:SF1">
    <property type="entry name" value="MEMBRANE PROTEIN"/>
    <property type="match status" value="1"/>
</dbReference>
<feature type="transmembrane region" description="Helical" evidence="1">
    <location>
        <begin position="143"/>
        <end position="166"/>
    </location>
</feature>
<keyword evidence="1" id="KW-0812">Transmembrane</keyword>
<protein>
    <submittedName>
        <fullName evidence="2">ABC-2 family transporter protein</fullName>
    </submittedName>
</protein>
<feature type="transmembrane region" description="Helical" evidence="1">
    <location>
        <begin position="173"/>
        <end position="191"/>
    </location>
</feature>
<dbReference type="Pfam" id="PF12679">
    <property type="entry name" value="ABC2_membrane_2"/>
    <property type="match status" value="1"/>
</dbReference>
<evidence type="ECO:0000256" key="1">
    <source>
        <dbReference type="SAM" id="Phobius"/>
    </source>
</evidence>
<dbReference type="OrthoDB" id="5188656at2"/>
<keyword evidence="1" id="KW-0472">Membrane</keyword>
<organism evidence="2 3">
    <name type="scientific">Nonomuraea jiangxiensis</name>
    <dbReference type="NCBI Taxonomy" id="633440"/>
    <lineage>
        <taxon>Bacteria</taxon>
        <taxon>Bacillati</taxon>
        <taxon>Actinomycetota</taxon>
        <taxon>Actinomycetes</taxon>
        <taxon>Streptosporangiales</taxon>
        <taxon>Streptosporangiaceae</taxon>
        <taxon>Nonomuraea</taxon>
    </lineage>
</organism>
<evidence type="ECO:0000313" key="2">
    <source>
        <dbReference type="EMBL" id="SDL90468.1"/>
    </source>
</evidence>
<feature type="transmembrane region" description="Helical" evidence="1">
    <location>
        <begin position="229"/>
        <end position="249"/>
    </location>
</feature>
<dbReference type="RefSeq" id="WP_090945781.1">
    <property type="nucleotide sequence ID" value="NZ_FNDJ01000032.1"/>
</dbReference>
<name>A0A1G9NV62_9ACTN</name>
<feature type="transmembrane region" description="Helical" evidence="1">
    <location>
        <begin position="61"/>
        <end position="80"/>
    </location>
</feature>
<feature type="transmembrane region" description="Helical" evidence="1">
    <location>
        <begin position="101"/>
        <end position="123"/>
    </location>
</feature>
<keyword evidence="3" id="KW-1185">Reference proteome</keyword>
<dbReference type="GO" id="GO:0005886">
    <property type="term" value="C:plasma membrane"/>
    <property type="evidence" value="ECO:0007669"/>
    <property type="project" value="UniProtKB-SubCell"/>
</dbReference>
<accession>A0A1G9NV62</accession>
<dbReference type="STRING" id="633440.SAMN05421869_132117"/>
<gene>
    <name evidence="2" type="ORF">SAMN05421869_132117</name>
</gene>
<reference evidence="2 3" key="1">
    <citation type="submission" date="2016-10" db="EMBL/GenBank/DDBJ databases">
        <authorList>
            <person name="de Groot N.N."/>
        </authorList>
    </citation>
    <scope>NUCLEOTIDE SEQUENCE [LARGE SCALE GENOMIC DNA]</scope>
    <source>
        <strain evidence="2 3">CGMCC 4.6533</strain>
    </source>
</reference>
<dbReference type="PANTHER" id="PTHR37305">
    <property type="entry name" value="INTEGRAL MEMBRANE PROTEIN-RELATED"/>
    <property type="match status" value="1"/>
</dbReference>
<keyword evidence="1" id="KW-1133">Transmembrane helix</keyword>
<evidence type="ECO:0000313" key="3">
    <source>
        <dbReference type="Proteomes" id="UP000199202"/>
    </source>
</evidence>